<evidence type="ECO:0000256" key="3">
    <source>
        <dbReference type="ARBA" id="ARBA00022448"/>
    </source>
</evidence>
<dbReference type="Proteomes" id="UP000198307">
    <property type="component" value="Unassembled WGS sequence"/>
</dbReference>
<organism evidence="6 7">
    <name type="scientific">Paracoccus seriniphilus</name>
    <dbReference type="NCBI Taxonomy" id="184748"/>
    <lineage>
        <taxon>Bacteria</taxon>
        <taxon>Pseudomonadati</taxon>
        <taxon>Pseudomonadota</taxon>
        <taxon>Alphaproteobacteria</taxon>
        <taxon>Rhodobacterales</taxon>
        <taxon>Paracoccaceae</taxon>
        <taxon>Paracoccus</taxon>
    </lineage>
</organism>
<evidence type="ECO:0000256" key="1">
    <source>
        <dbReference type="ARBA" id="ARBA00004418"/>
    </source>
</evidence>
<protein>
    <submittedName>
        <fullName evidence="6">Putative spermidine/putrescine transport system substrate-binding protein</fullName>
    </submittedName>
</protein>
<dbReference type="GO" id="GO:0030288">
    <property type="term" value="C:outer membrane-bounded periplasmic space"/>
    <property type="evidence" value="ECO:0007669"/>
    <property type="project" value="TreeGrafter"/>
</dbReference>
<accession>A0A239Q2S6</accession>
<keyword evidence="4" id="KW-0732">Signal</keyword>
<dbReference type="GO" id="GO:0030975">
    <property type="term" value="F:thiamine binding"/>
    <property type="evidence" value="ECO:0007669"/>
    <property type="project" value="TreeGrafter"/>
</dbReference>
<dbReference type="GO" id="GO:0015888">
    <property type="term" value="P:thiamine transport"/>
    <property type="evidence" value="ECO:0007669"/>
    <property type="project" value="TreeGrafter"/>
</dbReference>
<dbReference type="PRINTS" id="PR00909">
    <property type="entry name" value="SPERMDNBNDNG"/>
</dbReference>
<keyword evidence="7" id="KW-1185">Reference proteome</keyword>
<dbReference type="InterPro" id="IPR006059">
    <property type="entry name" value="SBP"/>
</dbReference>
<dbReference type="GO" id="GO:0030976">
    <property type="term" value="F:thiamine pyrophosphate binding"/>
    <property type="evidence" value="ECO:0007669"/>
    <property type="project" value="TreeGrafter"/>
</dbReference>
<dbReference type="Gene3D" id="3.40.190.10">
    <property type="entry name" value="Periplasmic binding protein-like II"/>
    <property type="match status" value="2"/>
</dbReference>
<keyword evidence="5" id="KW-0574">Periplasm</keyword>
<evidence type="ECO:0000313" key="7">
    <source>
        <dbReference type="Proteomes" id="UP000198307"/>
    </source>
</evidence>
<evidence type="ECO:0000256" key="2">
    <source>
        <dbReference type="ARBA" id="ARBA00008520"/>
    </source>
</evidence>
<dbReference type="PANTHER" id="PTHR30006">
    <property type="entry name" value="THIAMINE-BINDING PERIPLASMIC PROTEIN-RELATED"/>
    <property type="match status" value="1"/>
</dbReference>
<dbReference type="AlphaFoldDB" id="A0A239Q2S6"/>
<gene>
    <name evidence="6" type="ORF">SAMN05444959_12313</name>
</gene>
<dbReference type="InterPro" id="IPR001188">
    <property type="entry name" value="Sperm_putr-bd"/>
</dbReference>
<dbReference type="RefSeq" id="WP_089345914.1">
    <property type="nucleotide sequence ID" value="NZ_CP067130.1"/>
</dbReference>
<evidence type="ECO:0000313" key="6">
    <source>
        <dbReference type="EMBL" id="SNT76618.1"/>
    </source>
</evidence>
<dbReference type="EMBL" id="FZQB01000023">
    <property type="protein sequence ID" value="SNT76618.1"/>
    <property type="molecule type" value="Genomic_DNA"/>
</dbReference>
<name>A0A239Q2S6_9RHOB</name>
<keyword evidence="3" id="KW-0813">Transport</keyword>
<comment type="similarity">
    <text evidence="2">Belongs to the bacterial solute-binding protein 1 family.</text>
</comment>
<dbReference type="Pfam" id="PF13416">
    <property type="entry name" value="SBP_bac_8"/>
    <property type="match status" value="1"/>
</dbReference>
<proteinExistence type="inferred from homology"/>
<dbReference type="OrthoDB" id="7811527at2"/>
<dbReference type="SUPFAM" id="SSF53850">
    <property type="entry name" value="Periplasmic binding protein-like II"/>
    <property type="match status" value="1"/>
</dbReference>
<dbReference type="GO" id="GO:0015846">
    <property type="term" value="P:polyamine transport"/>
    <property type="evidence" value="ECO:0007669"/>
    <property type="project" value="InterPro"/>
</dbReference>
<evidence type="ECO:0000256" key="4">
    <source>
        <dbReference type="ARBA" id="ARBA00022729"/>
    </source>
</evidence>
<dbReference type="GO" id="GO:0019808">
    <property type="term" value="F:polyamine binding"/>
    <property type="evidence" value="ECO:0007669"/>
    <property type="project" value="InterPro"/>
</dbReference>
<comment type="subcellular location">
    <subcellularLocation>
        <location evidence="1">Periplasm</location>
    </subcellularLocation>
</comment>
<reference evidence="6 7" key="1">
    <citation type="submission" date="2017-07" db="EMBL/GenBank/DDBJ databases">
        <authorList>
            <person name="Sun Z.S."/>
            <person name="Albrecht U."/>
            <person name="Echele G."/>
            <person name="Lee C.C."/>
        </authorList>
    </citation>
    <scope>NUCLEOTIDE SEQUENCE [LARGE SCALE GENOMIC DNA]</scope>
    <source>
        <strain evidence="6 7">DSM 14827</strain>
    </source>
</reference>
<evidence type="ECO:0000256" key="5">
    <source>
        <dbReference type="ARBA" id="ARBA00022764"/>
    </source>
</evidence>
<dbReference type="PANTHER" id="PTHR30006:SF3">
    <property type="entry name" value="THIAMINE-BINDING PERIPLASMIC PROTEIN"/>
    <property type="match status" value="1"/>
</dbReference>
<sequence>MPNSIIHIALTTALVLGTGHAACAEEITVSAWGGFFEETLREVIYPGFTEESGITVRSIAQPADQAWLTQLTNAARAKTAPADVSLVAEEVLIRGKDIGLWAELDGANIPNTATLIDGFAMSGDEGGLYGIGALTWYTTFVTNTDAFPEAPTSWADLWNRDWDGKLGITSNSNSGLMEATALTFFGGYDIMETREGLEQIIAKIAELKPQVQLWYRDEGQFQQGLEAGELTGGLYYHDVTTLSAKDGLPVASTFPKEGGILGEAYWIVPRDSEHVGAAEQFINYMIRPDVQAELARNLGIAPVARRETMDLSDEEFAAVASTGTPIRMQTHIHLRERDWLTDAYLEMISR</sequence>